<accession>A0A9Q0AK96</accession>
<dbReference type="PANTHER" id="PTHR46865:SF7">
    <property type="entry name" value="MONOOXYGENASE, PUTATIVE (AFU_ORTHOLOGUE AFUA_8G07040)-RELATED"/>
    <property type="match status" value="1"/>
</dbReference>
<reference evidence="6" key="1">
    <citation type="submission" date="2021-03" db="EMBL/GenBank/DDBJ databases">
        <title>Revisited historic fungal species revealed as producer of novel bioactive compounds through whole genome sequencing and comparative genomics.</title>
        <authorList>
            <person name="Vignolle G.A."/>
            <person name="Hochenegger N."/>
            <person name="Mach R.L."/>
            <person name="Mach-Aigner A.R."/>
            <person name="Javad Rahimi M."/>
            <person name="Salim K.A."/>
            <person name="Chan C.M."/>
            <person name="Lim L.B.L."/>
            <person name="Cai F."/>
            <person name="Druzhinina I.S."/>
            <person name="U'Ren J.M."/>
            <person name="Derntl C."/>
        </authorList>
    </citation>
    <scope>NUCLEOTIDE SEQUENCE</scope>
    <source>
        <strain evidence="6">TUCIM 5799</strain>
    </source>
</reference>
<keyword evidence="3" id="KW-0274">FAD</keyword>
<dbReference type="SUPFAM" id="SSF51905">
    <property type="entry name" value="FAD/NAD(P)-binding domain"/>
    <property type="match status" value="1"/>
</dbReference>
<evidence type="ECO:0000256" key="4">
    <source>
        <dbReference type="ARBA" id="ARBA00023002"/>
    </source>
</evidence>
<dbReference type="PANTHER" id="PTHR46865">
    <property type="entry name" value="OXIDOREDUCTASE-RELATED"/>
    <property type="match status" value="1"/>
</dbReference>
<name>A0A9Q0AK96_9PEZI</name>
<dbReference type="Gene3D" id="3.30.9.10">
    <property type="entry name" value="D-Amino Acid Oxidase, subunit A, domain 2"/>
    <property type="match status" value="1"/>
</dbReference>
<dbReference type="InterPro" id="IPR002938">
    <property type="entry name" value="FAD-bd"/>
</dbReference>
<dbReference type="Gene3D" id="3.50.50.60">
    <property type="entry name" value="FAD/NAD(P)-binding domain"/>
    <property type="match status" value="1"/>
</dbReference>
<evidence type="ECO:0000313" key="7">
    <source>
        <dbReference type="Proteomes" id="UP000829685"/>
    </source>
</evidence>
<dbReference type="AlphaFoldDB" id="A0A9Q0AK96"/>
<dbReference type="InterPro" id="IPR051704">
    <property type="entry name" value="FAD_aromatic-hydroxylase"/>
</dbReference>
<evidence type="ECO:0000259" key="5">
    <source>
        <dbReference type="Pfam" id="PF01494"/>
    </source>
</evidence>
<keyword evidence="2" id="KW-0285">Flavoprotein</keyword>
<evidence type="ECO:0000256" key="1">
    <source>
        <dbReference type="ARBA" id="ARBA00005179"/>
    </source>
</evidence>
<keyword evidence="4" id="KW-0560">Oxidoreductase</keyword>
<dbReference type="Pfam" id="PF01494">
    <property type="entry name" value="FAD_binding_3"/>
    <property type="match status" value="1"/>
</dbReference>
<dbReference type="InterPro" id="IPR036188">
    <property type="entry name" value="FAD/NAD-bd_sf"/>
</dbReference>
<dbReference type="Proteomes" id="UP000829685">
    <property type="component" value="Unassembled WGS sequence"/>
</dbReference>
<evidence type="ECO:0000256" key="2">
    <source>
        <dbReference type="ARBA" id="ARBA00022630"/>
    </source>
</evidence>
<organism evidence="6 7">
    <name type="scientific">Neoarthrinium moseri</name>
    <dbReference type="NCBI Taxonomy" id="1658444"/>
    <lineage>
        <taxon>Eukaryota</taxon>
        <taxon>Fungi</taxon>
        <taxon>Dikarya</taxon>
        <taxon>Ascomycota</taxon>
        <taxon>Pezizomycotina</taxon>
        <taxon>Sordariomycetes</taxon>
        <taxon>Xylariomycetidae</taxon>
        <taxon>Amphisphaeriales</taxon>
        <taxon>Apiosporaceae</taxon>
        <taxon>Neoarthrinium</taxon>
    </lineage>
</organism>
<protein>
    <recommendedName>
        <fullName evidence="5">FAD-binding domain-containing protein</fullName>
    </recommendedName>
</protein>
<dbReference type="PRINTS" id="PR00420">
    <property type="entry name" value="RNGMNOXGNASE"/>
</dbReference>
<evidence type="ECO:0000256" key="3">
    <source>
        <dbReference type="ARBA" id="ARBA00022827"/>
    </source>
</evidence>
<sequence length="423" mass="46438">MGLKVLINGAGICGPALSIFLQRSNPSHEITVVERSPSLRVAGQQIDLRAQGIAVMRKMGLLDTIKTKTVAEQGLAFIDANGRTKAVFGKNDSGKGQQAFTSEYEIMRGDLVDILYQESLEVGRRVERDGKGRCVRYEFGKYATELRQDASGVDATFSDGTQSRFDLVVGADGQGSRTRRMAFGKDLSENVFKPLGAFVAFFSIPKGEGDGAMAKVFHMPEYRIVSTRTGDRPITQAYLAVLSDSEELKASTSKPVQEQKALWKGLFEDCTWQRERLLEGLEKCDDFYAARVGQVKTETWSSGHVALLGDAGYCPSLFTGMGTTASLVGAYVLAGELARHDGNIPAALESYNNVLQPFVTEIQKLIPGTPNILYPKTEWGIWFLHTALGVFTTLKIDKAINMLLPEDKGGWKIPEYPELKLES</sequence>
<dbReference type="GO" id="GO:0071949">
    <property type="term" value="F:FAD binding"/>
    <property type="evidence" value="ECO:0007669"/>
    <property type="project" value="InterPro"/>
</dbReference>
<proteinExistence type="predicted"/>
<gene>
    <name evidence="6" type="ORF">JX265_010894</name>
</gene>
<feature type="domain" description="FAD-binding" evidence="5">
    <location>
        <begin position="4"/>
        <end position="359"/>
    </location>
</feature>
<dbReference type="EMBL" id="JAFIMR010000037">
    <property type="protein sequence ID" value="KAI1858226.1"/>
    <property type="molecule type" value="Genomic_DNA"/>
</dbReference>
<evidence type="ECO:0000313" key="6">
    <source>
        <dbReference type="EMBL" id="KAI1858226.1"/>
    </source>
</evidence>
<comment type="caution">
    <text evidence="6">The sequence shown here is derived from an EMBL/GenBank/DDBJ whole genome shotgun (WGS) entry which is preliminary data.</text>
</comment>
<keyword evidence="7" id="KW-1185">Reference proteome</keyword>
<dbReference type="GO" id="GO:0016491">
    <property type="term" value="F:oxidoreductase activity"/>
    <property type="evidence" value="ECO:0007669"/>
    <property type="project" value="UniProtKB-KW"/>
</dbReference>
<comment type="pathway">
    <text evidence="1">Secondary metabolite biosynthesis.</text>
</comment>